<proteinExistence type="predicted"/>
<protein>
    <submittedName>
        <fullName evidence="3">Uncharacterized protein</fullName>
    </submittedName>
</protein>
<evidence type="ECO:0000313" key="4">
    <source>
        <dbReference type="Proteomes" id="UP000182400"/>
    </source>
</evidence>
<feature type="coiled-coil region" evidence="1">
    <location>
        <begin position="84"/>
        <end position="116"/>
    </location>
</feature>
<name>A0A1I5L007_9GAMM</name>
<gene>
    <name evidence="3" type="ORF">SAMN05216601_103232</name>
</gene>
<evidence type="ECO:0000256" key="1">
    <source>
        <dbReference type="SAM" id="Coils"/>
    </source>
</evidence>
<organism evidence="3 4">
    <name type="scientific">Ectopseudomonas composti</name>
    <dbReference type="NCBI Taxonomy" id="658457"/>
    <lineage>
        <taxon>Bacteria</taxon>
        <taxon>Pseudomonadati</taxon>
        <taxon>Pseudomonadota</taxon>
        <taxon>Gammaproteobacteria</taxon>
        <taxon>Pseudomonadales</taxon>
        <taxon>Pseudomonadaceae</taxon>
        <taxon>Ectopseudomonas</taxon>
    </lineage>
</organism>
<dbReference type="AlphaFoldDB" id="A0A1I5L007"/>
<dbReference type="RefSeq" id="WP_074937689.1">
    <property type="nucleotide sequence ID" value="NZ_FOWP01000003.1"/>
</dbReference>
<evidence type="ECO:0000313" key="3">
    <source>
        <dbReference type="EMBL" id="SFO90664.1"/>
    </source>
</evidence>
<dbReference type="OrthoDB" id="5985043at2"/>
<dbReference type="EMBL" id="FOWP01000003">
    <property type="protein sequence ID" value="SFO90664.1"/>
    <property type="molecule type" value="Genomic_DNA"/>
</dbReference>
<keyword evidence="1" id="KW-0175">Coiled coil</keyword>
<accession>A0A1I5L007</accession>
<evidence type="ECO:0000256" key="2">
    <source>
        <dbReference type="SAM" id="MobiDB-lite"/>
    </source>
</evidence>
<dbReference type="Proteomes" id="UP000182400">
    <property type="component" value="Unassembled WGS sequence"/>
</dbReference>
<reference evidence="3 4" key="1">
    <citation type="submission" date="2016-10" db="EMBL/GenBank/DDBJ databases">
        <authorList>
            <person name="de Groot N.N."/>
        </authorList>
    </citation>
    <scope>NUCLEOTIDE SEQUENCE [LARGE SCALE GENOMIC DNA]</scope>
    <source>
        <strain evidence="3 4">CCUG 59231</strain>
    </source>
</reference>
<sequence>MPSPRSILLLGSCLLAGSAALTWYWQRPSTEEHPSFAPEQAAPSQTTQGNTPPPATNFSTAQLQLLARPEIQQQEQRLAFHQRYRDFIEHAQQLDAEKREAQARELSQGLDAMEQRGELALSEALLLQIALIKAVSENETEQKTRAETLIKRYQAISAEREARLTQQPDPNFERYKTEEKRIVEQVLALQSIPDGLTRDQYLRQRLQEARERSYRQSPEN</sequence>
<feature type="region of interest" description="Disordered" evidence="2">
    <location>
        <begin position="31"/>
        <end position="56"/>
    </location>
</feature>
<feature type="compositionally biased region" description="Polar residues" evidence="2">
    <location>
        <begin position="42"/>
        <end position="56"/>
    </location>
</feature>